<reference evidence="1 2" key="1">
    <citation type="journal article" date="2023" name="Sci. Data">
        <title>Genome assembly of the Korean intertidal mud-creeper Batillaria attramentaria.</title>
        <authorList>
            <person name="Patra A.K."/>
            <person name="Ho P.T."/>
            <person name="Jun S."/>
            <person name="Lee S.J."/>
            <person name="Kim Y."/>
            <person name="Won Y.J."/>
        </authorList>
    </citation>
    <scope>NUCLEOTIDE SEQUENCE [LARGE SCALE GENOMIC DNA]</scope>
    <source>
        <strain evidence="1">Wonlab-2016</strain>
    </source>
</reference>
<organism evidence="1 2">
    <name type="scientific">Batillaria attramentaria</name>
    <dbReference type="NCBI Taxonomy" id="370345"/>
    <lineage>
        <taxon>Eukaryota</taxon>
        <taxon>Metazoa</taxon>
        <taxon>Spiralia</taxon>
        <taxon>Lophotrochozoa</taxon>
        <taxon>Mollusca</taxon>
        <taxon>Gastropoda</taxon>
        <taxon>Caenogastropoda</taxon>
        <taxon>Sorbeoconcha</taxon>
        <taxon>Cerithioidea</taxon>
        <taxon>Batillariidae</taxon>
        <taxon>Batillaria</taxon>
    </lineage>
</organism>
<keyword evidence="2" id="KW-1185">Reference proteome</keyword>
<evidence type="ECO:0000313" key="1">
    <source>
        <dbReference type="EMBL" id="KAK7484533.1"/>
    </source>
</evidence>
<dbReference type="Proteomes" id="UP001519460">
    <property type="component" value="Unassembled WGS sequence"/>
</dbReference>
<dbReference type="EMBL" id="JACVVK020000208">
    <property type="protein sequence ID" value="KAK7484533.1"/>
    <property type="molecule type" value="Genomic_DNA"/>
</dbReference>
<protein>
    <submittedName>
        <fullName evidence="1">Uncharacterized protein</fullName>
    </submittedName>
</protein>
<evidence type="ECO:0000313" key="2">
    <source>
        <dbReference type="Proteomes" id="UP001519460"/>
    </source>
</evidence>
<sequence>MDEASPVLIGRNGDTWFLLTANGMQRMESDLISIMTASPQNQTQETKTVHTTKTLALALLRAYVMGTIGFKPQRDARTHVRNKANSDTEIQSLNYTISVLSPKT</sequence>
<comment type="caution">
    <text evidence="1">The sequence shown here is derived from an EMBL/GenBank/DDBJ whole genome shotgun (WGS) entry which is preliminary data.</text>
</comment>
<dbReference type="AlphaFoldDB" id="A0ABD0KBQ1"/>
<proteinExistence type="predicted"/>
<accession>A0ABD0KBQ1</accession>
<gene>
    <name evidence="1" type="ORF">BaRGS_00024165</name>
</gene>
<name>A0ABD0KBQ1_9CAEN</name>